<dbReference type="AlphaFoldDB" id="A0A7W6A1J1"/>
<evidence type="ECO:0000313" key="1">
    <source>
        <dbReference type="EMBL" id="MBB3862767.1"/>
    </source>
</evidence>
<keyword evidence="2" id="KW-1185">Reference proteome</keyword>
<protein>
    <submittedName>
        <fullName evidence="1">Uncharacterized protein</fullName>
    </submittedName>
</protein>
<sequence>MKFNYQLTGTIDVPEGSRLNAIGTAIILPDGKTLRLWEAWERHLGDEDDHADLSYADLVEIGIHYDTLSTAFEET</sequence>
<dbReference type="EMBL" id="JACICY010000022">
    <property type="protein sequence ID" value="MBB3862767.1"/>
    <property type="molecule type" value="Genomic_DNA"/>
</dbReference>
<dbReference type="RefSeq" id="WP_183615207.1">
    <property type="nucleotide sequence ID" value="NZ_JACICY010000022.1"/>
</dbReference>
<organism evidence="1 2">
    <name type="scientific">Novosphingobium hassiacum</name>
    <dbReference type="NCBI Taxonomy" id="173676"/>
    <lineage>
        <taxon>Bacteria</taxon>
        <taxon>Pseudomonadati</taxon>
        <taxon>Pseudomonadota</taxon>
        <taxon>Alphaproteobacteria</taxon>
        <taxon>Sphingomonadales</taxon>
        <taxon>Sphingomonadaceae</taxon>
        <taxon>Novosphingobium</taxon>
    </lineage>
</organism>
<comment type="caution">
    <text evidence="1">The sequence shown here is derived from an EMBL/GenBank/DDBJ whole genome shotgun (WGS) entry which is preliminary data.</text>
</comment>
<proteinExistence type="predicted"/>
<accession>A0A7W6A1J1</accession>
<name>A0A7W6A1J1_9SPHN</name>
<dbReference type="Proteomes" id="UP000562395">
    <property type="component" value="Unassembled WGS sequence"/>
</dbReference>
<evidence type="ECO:0000313" key="2">
    <source>
        <dbReference type="Proteomes" id="UP000562395"/>
    </source>
</evidence>
<reference evidence="1 2" key="1">
    <citation type="submission" date="2020-08" db="EMBL/GenBank/DDBJ databases">
        <title>Genomic Encyclopedia of Type Strains, Phase IV (KMG-IV): sequencing the most valuable type-strain genomes for metagenomic binning, comparative biology and taxonomic classification.</title>
        <authorList>
            <person name="Goeker M."/>
        </authorList>
    </citation>
    <scope>NUCLEOTIDE SEQUENCE [LARGE SCALE GENOMIC DNA]</scope>
    <source>
        <strain evidence="1 2">DSM 14552</strain>
    </source>
</reference>
<gene>
    <name evidence="1" type="ORF">GGQ88_004069</name>
</gene>